<keyword evidence="2" id="KW-0378">Hydrolase</keyword>
<dbReference type="GO" id="GO:0008448">
    <property type="term" value="F:N-acetylglucosamine-6-phosphate deacetylase activity"/>
    <property type="evidence" value="ECO:0007669"/>
    <property type="project" value="TreeGrafter"/>
</dbReference>
<dbReference type="Gene3D" id="3.20.20.140">
    <property type="entry name" value="Metal-dependent hydrolases"/>
    <property type="match status" value="1"/>
</dbReference>
<organism evidence="3">
    <name type="scientific">uncultured Bifidobacterium sp</name>
    <dbReference type="NCBI Taxonomy" id="165187"/>
    <lineage>
        <taxon>Bacteria</taxon>
        <taxon>Bacillati</taxon>
        <taxon>Actinomycetota</taxon>
        <taxon>Actinomycetes</taxon>
        <taxon>Bifidobacteriales</taxon>
        <taxon>Bifidobacteriaceae</taxon>
        <taxon>Bifidobacterium</taxon>
        <taxon>environmental samples</taxon>
    </lineage>
</organism>
<evidence type="ECO:0000256" key="2">
    <source>
        <dbReference type="ARBA" id="ARBA00022801"/>
    </source>
</evidence>
<dbReference type="GO" id="GO:0006046">
    <property type="term" value="P:N-acetylglucosamine catabolic process"/>
    <property type="evidence" value="ECO:0007669"/>
    <property type="project" value="TreeGrafter"/>
</dbReference>
<evidence type="ECO:0000313" key="3">
    <source>
        <dbReference type="EMBL" id="AIA95851.1"/>
    </source>
</evidence>
<comment type="similarity">
    <text evidence="1">Belongs to the metallo-dependent hydrolases superfamily. NagA family.</text>
</comment>
<evidence type="ECO:0000256" key="1">
    <source>
        <dbReference type="ARBA" id="ARBA00010716"/>
    </source>
</evidence>
<dbReference type="PANTHER" id="PTHR11113:SF14">
    <property type="entry name" value="N-ACETYLGLUCOSAMINE-6-PHOSPHATE DEACETYLASE"/>
    <property type="match status" value="1"/>
</dbReference>
<sequence length="133" mass="13862">MSGYIDIHSHGGGGFTFGVSVEESIGAARAQHAHGTVAIIGSLVTSPVLTLEQQLGIMREAMAAEPLIVGAHLEDPFLAPERKGAHAPELLEVPSPARVDDLIAAGEGVLRQITIAPELPGALEAIATFRRRA</sequence>
<name>A0A060CSA1_9BIFI</name>
<proteinExistence type="inferred from homology"/>
<dbReference type="InterPro" id="IPR032466">
    <property type="entry name" value="Metal_Hydrolase"/>
</dbReference>
<reference evidence="3" key="1">
    <citation type="journal article" date="2013" name="Environ. Microbiol.">
        <title>Seasonally variable intestinal metagenomes of the red palm weevil (Rhynchophorus ferrugineus).</title>
        <authorList>
            <person name="Jia S."/>
            <person name="Zhang X."/>
            <person name="Zhang G."/>
            <person name="Yin A."/>
            <person name="Zhang S."/>
            <person name="Li F."/>
            <person name="Wang L."/>
            <person name="Zhao D."/>
            <person name="Yun Q."/>
            <person name="Tala"/>
            <person name="Wang J."/>
            <person name="Sun G."/>
            <person name="Baabdullah M."/>
            <person name="Yu X."/>
            <person name="Hu S."/>
            <person name="Al-Mssallem I.S."/>
            <person name="Yu J."/>
        </authorList>
    </citation>
    <scope>NUCLEOTIDE SEQUENCE</scope>
</reference>
<dbReference type="PANTHER" id="PTHR11113">
    <property type="entry name" value="N-ACETYLGLUCOSAMINE-6-PHOSPHATE DEACETYLASE"/>
    <property type="match status" value="1"/>
</dbReference>
<dbReference type="SUPFAM" id="SSF51556">
    <property type="entry name" value="Metallo-dependent hydrolases"/>
    <property type="match status" value="1"/>
</dbReference>
<protein>
    <submittedName>
        <fullName evidence="3">CAZy families CE9 protein</fullName>
    </submittedName>
</protein>
<accession>A0A060CSA1</accession>
<dbReference type="AlphaFoldDB" id="A0A060CSA1"/>
<dbReference type="EMBL" id="KF128486">
    <property type="protein sequence ID" value="AIA95851.1"/>
    <property type="molecule type" value="Genomic_DNA"/>
</dbReference>